<reference evidence="1 2" key="1">
    <citation type="submission" date="2016-09" db="EMBL/GenBank/DDBJ databases">
        <title>The draft genome of Dichanthelium oligosanthes: A C3 panicoid grass species.</title>
        <authorList>
            <person name="Studer A.J."/>
            <person name="Schnable J.C."/>
            <person name="Brutnell T.P."/>
        </authorList>
    </citation>
    <scope>NUCLEOTIDE SEQUENCE [LARGE SCALE GENOMIC DNA]</scope>
    <source>
        <strain evidence="2">cv. Kellogg 1175</strain>
        <tissue evidence="1">Leaf</tissue>
    </source>
</reference>
<dbReference type="EMBL" id="LWDX02032586">
    <property type="protein sequence ID" value="OEL27411.1"/>
    <property type="molecule type" value="Genomic_DNA"/>
</dbReference>
<protein>
    <recommendedName>
        <fullName evidence="3">No apical meristem-associated C-terminal domain-containing protein</fullName>
    </recommendedName>
</protein>
<keyword evidence="2" id="KW-1185">Reference proteome</keyword>
<proteinExistence type="predicted"/>
<organism evidence="1 2">
    <name type="scientific">Dichanthelium oligosanthes</name>
    <dbReference type="NCBI Taxonomy" id="888268"/>
    <lineage>
        <taxon>Eukaryota</taxon>
        <taxon>Viridiplantae</taxon>
        <taxon>Streptophyta</taxon>
        <taxon>Embryophyta</taxon>
        <taxon>Tracheophyta</taxon>
        <taxon>Spermatophyta</taxon>
        <taxon>Magnoliopsida</taxon>
        <taxon>Liliopsida</taxon>
        <taxon>Poales</taxon>
        <taxon>Poaceae</taxon>
        <taxon>PACMAD clade</taxon>
        <taxon>Panicoideae</taxon>
        <taxon>Panicodae</taxon>
        <taxon>Paniceae</taxon>
        <taxon>Dichantheliinae</taxon>
        <taxon>Dichanthelium</taxon>
    </lineage>
</organism>
<dbReference type="AlphaFoldDB" id="A0A1E5VQM2"/>
<comment type="caution">
    <text evidence="1">The sequence shown here is derived from an EMBL/GenBank/DDBJ whole genome shotgun (WGS) entry which is preliminary data.</text>
</comment>
<dbReference type="Proteomes" id="UP000095767">
    <property type="component" value="Unassembled WGS sequence"/>
</dbReference>
<evidence type="ECO:0000313" key="2">
    <source>
        <dbReference type="Proteomes" id="UP000095767"/>
    </source>
</evidence>
<sequence length="74" mass="9113">MKVSDEWRQDFQRKIELKEKAVQQVDREYALRERDMDYKIMMTNTDNLNPAQRQYIMMQQTEILRKFGINDRPS</sequence>
<name>A0A1E5VQM2_9POAL</name>
<accession>A0A1E5VQM2</accession>
<evidence type="ECO:0008006" key="3">
    <source>
        <dbReference type="Google" id="ProtNLM"/>
    </source>
</evidence>
<evidence type="ECO:0000313" key="1">
    <source>
        <dbReference type="EMBL" id="OEL27411.1"/>
    </source>
</evidence>
<gene>
    <name evidence="1" type="ORF">BAE44_0011570</name>
</gene>